<evidence type="ECO:0000256" key="1">
    <source>
        <dbReference type="SAM" id="Phobius"/>
    </source>
</evidence>
<feature type="transmembrane region" description="Helical" evidence="1">
    <location>
        <begin position="42"/>
        <end position="65"/>
    </location>
</feature>
<gene>
    <name evidence="2" type="ORF">G3N55_01390</name>
</gene>
<dbReference type="AlphaFoldDB" id="A0A6N9TPY8"/>
<reference evidence="2 3" key="1">
    <citation type="submission" date="2020-02" db="EMBL/GenBank/DDBJ databases">
        <title>Comparative genomics of sulfur disproportionating microorganisms.</title>
        <authorList>
            <person name="Ward L.M."/>
            <person name="Bertran E."/>
            <person name="Johnston D.T."/>
        </authorList>
    </citation>
    <scope>NUCLEOTIDE SEQUENCE [LARGE SCALE GENOMIC DNA]</scope>
    <source>
        <strain evidence="2 3">DSM 100025</strain>
    </source>
</reference>
<proteinExistence type="predicted"/>
<dbReference type="InterPro" id="IPR054235">
    <property type="entry name" value="DUF6962"/>
</dbReference>
<organism evidence="2 3">
    <name type="scientific">Dissulfurirhabdus thermomarina</name>
    <dbReference type="NCBI Taxonomy" id="1765737"/>
    <lineage>
        <taxon>Bacteria</taxon>
        <taxon>Deltaproteobacteria</taxon>
        <taxon>Dissulfurirhabdaceae</taxon>
        <taxon>Dissulfurirhabdus</taxon>
    </lineage>
</organism>
<accession>A0A6N9TPY8</accession>
<feature type="transmembrane region" description="Helical" evidence="1">
    <location>
        <begin position="12"/>
        <end position="30"/>
    </location>
</feature>
<dbReference type="Pfam" id="PF22285">
    <property type="entry name" value="DUF6962"/>
    <property type="match status" value="1"/>
</dbReference>
<name>A0A6N9TPY8_DISTH</name>
<sequence length="100" mass="10618">MILVDVPAERTTAATDLLLAAVTLWALVRVRAFRRRHPFKSTLWTWVFALSGAAALAGALVHGVVLPGVVSAWLWRGIYLCLGVAVGLFGAGAAMDAFVV</sequence>
<dbReference type="Proteomes" id="UP000469346">
    <property type="component" value="Unassembled WGS sequence"/>
</dbReference>
<feature type="transmembrane region" description="Helical" evidence="1">
    <location>
        <begin position="77"/>
        <end position="99"/>
    </location>
</feature>
<feature type="non-terminal residue" evidence="2">
    <location>
        <position position="100"/>
    </location>
</feature>
<keyword evidence="3" id="KW-1185">Reference proteome</keyword>
<comment type="caution">
    <text evidence="2">The sequence shown here is derived from an EMBL/GenBank/DDBJ whole genome shotgun (WGS) entry which is preliminary data.</text>
</comment>
<keyword evidence="1" id="KW-0812">Transmembrane</keyword>
<dbReference type="EMBL" id="JAAGRR010000006">
    <property type="protein sequence ID" value="NDY41507.1"/>
    <property type="molecule type" value="Genomic_DNA"/>
</dbReference>
<keyword evidence="1" id="KW-1133">Transmembrane helix</keyword>
<evidence type="ECO:0000313" key="2">
    <source>
        <dbReference type="EMBL" id="NDY41507.1"/>
    </source>
</evidence>
<evidence type="ECO:0000313" key="3">
    <source>
        <dbReference type="Proteomes" id="UP000469346"/>
    </source>
</evidence>
<protein>
    <submittedName>
        <fullName evidence="2">Uncharacterized protein</fullName>
    </submittedName>
</protein>
<keyword evidence="1" id="KW-0472">Membrane</keyword>